<evidence type="ECO:0000256" key="2">
    <source>
        <dbReference type="ARBA" id="ARBA00022679"/>
    </source>
</evidence>
<proteinExistence type="predicted"/>
<dbReference type="SUPFAM" id="SSF53335">
    <property type="entry name" value="S-adenosyl-L-methionine-dependent methyltransferases"/>
    <property type="match status" value="1"/>
</dbReference>
<keyword evidence="1 4" id="KW-0489">Methyltransferase</keyword>
<name>A0A561UG18_9ACTN</name>
<evidence type="ECO:0000313" key="4">
    <source>
        <dbReference type="EMBL" id="TWF98311.1"/>
    </source>
</evidence>
<protein>
    <submittedName>
        <fullName evidence="4">Methyltransferase family protein</fullName>
    </submittedName>
</protein>
<dbReference type="InterPro" id="IPR029063">
    <property type="entry name" value="SAM-dependent_MTases_sf"/>
</dbReference>
<reference evidence="4 5" key="1">
    <citation type="submission" date="2019-06" db="EMBL/GenBank/DDBJ databases">
        <title>Sequencing the genomes of 1000 actinobacteria strains.</title>
        <authorList>
            <person name="Klenk H.-P."/>
        </authorList>
    </citation>
    <scope>NUCLEOTIDE SEQUENCE [LARGE SCALE GENOMIC DNA]</scope>
    <source>
        <strain evidence="4 5">DSM 44826</strain>
    </source>
</reference>
<dbReference type="EMBL" id="VIWT01000001">
    <property type="protein sequence ID" value="TWF98311.1"/>
    <property type="molecule type" value="Genomic_DNA"/>
</dbReference>
<dbReference type="AlphaFoldDB" id="A0A561UG18"/>
<dbReference type="PANTHER" id="PTHR43861">
    <property type="entry name" value="TRANS-ACONITATE 2-METHYLTRANSFERASE-RELATED"/>
    <property type="match status" value="1"/>
</dbReference>
<dbReference type="PANTHER" id="PTHR43861:SF1">
    <property type="entry name" value="TRANS-ACONITATE 2-METHYLTRANSFERASE"/>
    <property type="match status" value="1"/>
</dbReference>
<dbReference type="Proteomes" id="UP000317940">
    <property type="component" value="Unassembled WGS sequence"/>
</dbReference>
<dbReference type="InterPro" id="IPR041698">
    <property type="entry name" value="Methyltransf_25"/>
</dbReference>
<dbReference type="GO" id="GO:0017000">
    <property type="term" value="P:antibiotic biosynthetic process"/>
    <property type="evidence" value="ECO:0007669"/>
    <property type="project" value="UniProtKB-ARBA"/>
</dbReference>
<dbReference type="RefSeq" id="WP_246213454.1">
    <property type="nucleotide sequence ID" value="NZ_BAAAMZ010000031.1"/>
</dbReference>
<dbReference type="Pfam" id="PF13649">
    <property type="entry name" value="Methyltransf_25"/>
    <property type="match status" value="1"/>
</dbReference>
<evidence type="ECO:0000259" key="3">
    <source>
        <dbReference type="Pfam" id="PF13649"/>
    </source>
</evidence>
<dbReference type="GO" id="GO:0032259">
    <property type="term" value="P:methylation"/>
    <property type="evidence" value="ECO:0007669"/>
    <property type="project" value="UniProtKB-KW"/>
</dbReference>
<dbReference type="GO" id="GO:0008168">
    <property type="term" value="F:methyltransferase activity"/>
    <property type="evidence" value="ECO:0007669"/>
    <property type="project" value="UniProtKB-KW"/>
</dbReference>
<dbReference type="Gene3D" id="3.40.50.150">
    <property type="entry name" value="Vaccinia Virus protein VP39"/>
    <property type="match status" value="1"/>
</dbReference>
<organism evidence="4 5">
    <name type="scientific">Kitasatospora viridis</name>
    <dbReference type="NCBI Taxonomy" id="281105"/>
    <lineage>
        <taxon>Bacteria</taxon>
        <taxon>Bacillati</taxon>
        <taxon>Actinomycetota</taxon>
        <taxon>Actinomycetes</taxon>
        <taxon>Kitasatosporales</taxon>
        <taxon>Streptomycetaceae</taxon>
        <taxon>Kitasatospora</taxon>
    </lineage>
</organism>
<gene>
    <name evidence="4" type="ORF">FHX73_112118</name>
</gene>
<evidence type="ECO:0000256" key="1">
    <source>
        <dbReference type="ARBA" id="ARBA00022603"/>
    </source>
</evidence>
<accession>A0A561UG18</accession>
<feature type="domain" description="Methyltransferase" evidence="3">
    <location>
        <begin position="57"/>
        <end position="148"/>
    </location>
</feature>
<keyword evidence="2 4" id="KW-0808">Transferase</keyword>
<evidence type="ECO:0000313" key="5">
    <source>
        <dbReference type="Proteomes" id="UP000317940"/>
    </source>
</evidence>
<sequence>MSADMLAVPPAPTGSAAEAARPFDVLGKLYEDAYGRLPEQRAALDWLIARLPANSPVMDIGSGTGRPTAELLTAAGHRVTGYDVSTTMVELARTQVPAAVFELVDVRELPDAPGRWSAITAFFPLLQMPRADLDRTLARVADWLAPGGLFAFATVPFDGEGVETTWMGQQVRCTSYPAARYPELLTAAGLTVVHQRLSTFQPDFPGMGEEEHLFVHAVKPGGPAAR</sequence>
<keyword evidence="5" id="KW-1185">Reference proteome</keyword>
<dbReference type="CDD" id="cd02440">
    <property type="entry name" value="AdoMet_MTases"/>
    <property type="match status" value="1"/>
</dbReference>
<comment type="caution">
    <text evidence="4">The sequence shown here is derived from an EMBL/GenBank/DDBJ whole genome shotgun (WGS) entry which is preliminary data.</text>
</comment>